<protein>
    <submittedName>
        <fullName evidence="2">Carbon-nitrogen hydrolase family protein</fullName>
    </submittedName>
</protein>
<dbReference type="PANTHER" id="PTHR23088:SF50">
    <property type="entry name" value="HYDROLASE YHCX"/>
    <property type="match status" value="1"/>
</dbReference>
<evidence type="ECO:0000259" key="1">
    <source>
        <dbReference type="PROSITE" id="PS50263"/>
    </source>
</evidence>
<dbReference type="PANTHER" id="PTHR23088">
    <property type="entry name" value="NITRILASE-RELATED"/>
    <property type="match status" value="1"/>
</dbReference>
<dbReference type="Proteomes" id="UP000604161">
    <property type="component" value="Unassembled WGS sequence"/>
</dbReference>
<sequence>MATPLSTPDQCRVAVAQYAVSYFNNTAGFIDNLQSWVSDAVANDAQLLLFPEYAALELCSLMDKPLQSDIHGQLHAIQEYLPLFLEAHQKLAQQHQVTIVAGSFPVKITQAGEEVFVNRSYVFHPNGLSDFQDKHIMTRVEAEDWDIRPSTEIKIIDTAIGKIGISICYDSEFPLIARRQVEMGADLILVPSVTETLAGYHRVRTGSQARAMENQCYVLHAPLVGEAAWSPAIDISIGCAGVYTPMDEGFPANGILAQGEMNQSAWVYATLDFVKMRALRTNGGVLNYKDWDAQLKLL</sequence>
<comment type="caution">
    <text evidence="2">The sequence shown here is derived from an EMBL/GenBank/DDBJ whole genome shotgun (WGS) entry which is preliminary data.</text>
</comment>
<dbReference type="InterPro" id="IPR036526">
    <property type="entry name" value="C-N_Hydrolase_sf"/>
</dbReference>
<keyword evidence="2" id="KW-0378">Hydrolase</keyword>
<dbReference type="RefSeq" id="WP_191594694.1">
    <property type="nucleotide sequence ID" value="NZ_JACYFC010000003.1"/>
</dbReference>
<dbReference type="SUPFAM" id="SSF56317">
    <property type="entry name" value="Carbon-nitrogen hydrolase"/>
    <property type="match status" value="1"/>
</dbReference>
<dbReference type="PROSITE" id="PS50263">
    <property type="entry name" value="CN_HYDROLASE"/>
    <property type="match status" value="1"/>
</dbReference>
<evidence type="ECO:0000313" key="3">
    <source>
        <dbReference type="Proteomes" id="UP000604161"/>
    </source>
</evidence>
<dbReference type="CDD" id="cd07574">
    <property type="entry name" value="nitrilase_Rim1_like"/>
    <property type="match status" value="1"/>
</dbReference>
<dbReference type="GO" id="GO:0016787">
    <property type="term" value="F:hydrolase activity"/>
    <property type="evidence" value="ECO:0007669"/>
    <property type="project" value="UniProtKB-KW"/>
</dbReference>
<organism evidence="2 3">
    <name type="scientific">Marinomonas colpomeniae</name>
    <dbReference type="NCBI Taxonomy" id="2774408"/>
    <lineage>
        <taxon>Bacteria</taxon>
        <taxon>Pseudomonadati</taxon>
        <taxon>Pseudomonadota</taxon>
        <taxon>Gammaproteobacteria</taxon>
        <taxon>Oceanospirillales</taxon>
        <taxon>Oceanospirillaceae</taxon>
        <taxon>Marinomonas</taxon>
    </lineage>
</organism>
<dbReference type="EMBL" id="JACYFC010000003">
    <property type="protein sequence ID" value="MBD5771301.1"/>
    <property type="molecule type" value="Genomic_DNA"/>
</dbReference>
<keyword evidence="3" id="KW-1185">Reference proteome</keyword>
<gene>
    <name evidence="2" type="ORF">IF202_09590</name>
</gene>
<accession>A0ABR8NZ56</accession>
<dbReference type="InterPro" id="IPR003010">
    <property type="entry name" value="C-N_Hydrolase"/>
</dbReference>
<dbReference type="Gene3D" id="3.60.110.10">
    <property type="entry name" value="Carbon-nitrogen hydrolase"/>
    <property type="match status" value="1"/>
</dbReference>
<evidence type="ECO:0000313" key="2">
    <source>
        <dbReference type="EMBL" id="MBD5771301.1"/>
    </source>
</evidence>
<name>A0ABR8NZ56_9GAMM</name>
<feature type="domain" description="CN hydrolase" evidence="1">
    <location>
        <begin position="11"/>
        <end position="273"/>
    </location>
</feature>
<reference evidence="2 3" key="1">
    <citation type="submission" date="2020-09" db="EMBL/GenBank/DDBJ databases">
        <title>Marinomonas sp. nov., isolated from the cysticercosis algae of Qingdao, China.</title>
        <authorList>
            <person name="Sun X."/>
        </authorList>
    </citation>
    <scope>NUCLEOTIDE SEQUENCE [LARGE SCALE GENOMIC DNA]</scope>
    <source>
        <strain evidence="2 3">SM2066</strain>
    </source>
</reference>
<proteinExistence type="predicted"/>
<dbReference type="Pfam" id="PF00795">
    <property type="entry name" value="CN_hydrolase"/>
    <property type="match status" value="1"/>
</dbReference>